<sequence>MELPFLSSLNVDSSGHDHENADYTVNAPNLCEFRYHGMLDHVFLVPFENLVKFTLESFVMETHEVLDLLSHVPQLEICDIVNVDPPTMRLETPELPVVVLGKLRSLSVRGLEVSDMASLIQHLDVPLSATLSFKTYGDDPPATTIEDFVATFLADAKGLSISFKLTYHESETTYALTSHSRNKISIKQSLCNEEALKYPEFEALSRQKTSITTLTLHSLTLPIRSSLIEALGFWTLLTRIEVFTDETEFEKLLIALEAAPEPICPQLRTLNCSGTRFSSTRMKYFLQYRKDHGVPLQELEITKGFAEPNVHAFVSLIPTLTEFDPDLSRCGFDSPWIKKCNCNLGHRDEPFS</sequence>
<accession>A0A166B9B2</accession>
<evidence type="ECO:0000313" key="1">
    <source>
        <dbReference type="EMBL" id="KZT36123.1"/>
    </source>
</evidence>
<dbReference type="Proteomes" id="UP000076798">
    <property type="component" value="Unassembled WGS sequence"/>
</dbReference>
<dbReference type="SUPFAM" id="SSF52047">
    <property type="entry name" value="RNI-like"/>
    <property type="match status" value="1"/>
</dbReference>
<evidence type="ECO:0008006" key="3">
    <source>
        <dbReference type="Google" id="ProtNLM"/>
    </source>
</evidence>
<reference evidence="1 2" key="1">
    <citation type="journal article" date="2016" name="Mol. Biol. Evol.">
        <title>Comparative Genomics of Early-Diverging Mushroom-Forming Fungi Provides Insights into the Origins of Lignocellulose Decay Capabilities.</title>
        <authorList>
            <person name="Nagy L.G."/>
            <person name="Riley R."/>
            <person name="Tritt A."/>
            <person name="Adam C."/>
            <person name="Daum C."/>
            <person name="Floudas D."/>
            <person name="Sun H."/>
            <person name="Yadav J.S."/>
            <person name="Pangilinan J."/>
            <person name="Larsson K.H."/>
            <person name="Matsuura K."/>
            <person name="Barry K."/>
            <person name="Labutti K."/>
            <person name="Kuo R."/>
            <person name="Ohm R.A."/>
            <person name="Bhattacharya S.S."/>
            <person name="Shirouzu T."/>
            <person name="Yoshinaga Y."/>
            <person name="Martin F.M."/>
            <person name="Grigoriev I.V."/>
            <person name="Hibbett D.S."/>
        </authorList>
    </citation>
    <scope>NUCLEOTIDE SEQUENCE [LARGE SCALE GENOMIC DNA]</scope>
    <source>
        <strain evidence="1 2">HHB10207 ss-3</strain>
    </source>
</reference>
<evidence type="ECO:0000313" key="2">
    <source>
        <dbReference type="Proteomes" id="UP000076798"/>
    </source>
</evidence>
<dbReference type="EMBL" id="KV428116">
    <property type="protein sequence ID" value="KZT36123.1"/>
    <property type="molecule type" value="Genomic_DNA"/>
</dbReference>
<proteinExistence type="predicted"/>
<keyword evidence="2" id="KW-1185">Reference proteome</keyword>
<organism evidence="1 2">
    <name type="scientific">Sistotremastrum suecicum HHB10207 ss-3</name>
    <dbReference type="NCBI Taxonomy" id="1314776"/>
    <lineage>
        <taxon>Eukaryota</taxon>
        <taxon>Fungi</taxon>
        <taxon>Dikarya</taxon>
        <taxon>Basidiomycota</taxon>
        <taxon>Agaricomycotina</taxon>
        <taxon>Agaricomycetes</taxon>
        <taxon>Sistotremastrales</taxon>
        <taxon>Sistotremastraceae</taxon>
        <taxon>Sistotremastrum</taxon>
    </lineage>
</organism>
<protein>
    <recommendedName>
        <fullName evidence="3">F-box domain-containing protein</fullName>
    </recommendedName>
</protein>
<name>A0A166B9B2_9AGAM</name>
<dbReference type="AlphaFoldDB" id="A0A166B9B2"/>
<dbReference type="OrthoDB" id="676979at2759"/>
<gene>
    <name evidence="1" type="ORF">SISSUDRAFT_92426</name>
</gene>